<dbReference type="Pfam" id="PF08450">
    <property type="entry name" value="SGL"/>
    <property type="match status" value="1"/>
</dbReference>
<dbReference type="GO" id="GO:0004341">
    <property type="term" value="F:gluconolactonase activity"/>
    <property type="evidence" value="ECO:0007669"/>
    <property type="project" value="TreeGrafter"/>
</dbReference>
<feature type="domain" description="SMP-30/Gluconolactonase/LRE-like region" evidence="4">
    <location>
        <begin position="11"/>
        <end position="249"/>
    </location>
</feature>
<evidence type="ECO:0000313" key="5">
    <source>
        <dbReference type="EMBL" id="SDD72570.1"/>
    </source>
</evidence>
<feature type="binding site" evidence="3">
    <location>
        <position position="141"/>
    </location>
    <ligand>
        <name>a divalent metal cation</name>
        <dbReference type="ChEBI" id="CHEBI:60240"/>
    </ligand>
</feature>
<proteinExistence type="inferred from homology"/>
<keyword evidence="3" id="KW-0862">Zinc</keyword>
<feature type="binding site" evidence="3">
    <location>
        <position position="190"/>
    </location>
    <ligand>
        <name>a divalent metal cation</name>
        <dbReference type="ChEBI" id="CHEBI:60240"/>
    </ligand>
</feature>
<evidence type="ECO:0000256" key="3">
    <source>
        <dbReference type="PIRSR" id="PIRSR605511-2"/>
    </source>
</evidence>
<reference evidence="6" key="1">
    <citation type="submission" date="2016-10" db="EMBL/GenBank/DDBJ databases">
        <authorList>
            <person name="Varghese N."/>
            <person name="Submissions S."/>
        </authorList>
    </citation>
    <scope>NUCLEOTIDE SEQUENCE [LARGE SCALE GENOMIC DNA]</scope>
    <source>
        <strain evidence="6">IBRC-M 10403</strain>
    </source>
</reference>
<dbReference type="GO" id="GO:0005509">
    <property type="term" value="F:calcium ion binding"/>
    <property type="evidence" value="ECO:0007669"/>
    <property type="project" value="TreeGrafter"/>
</dbReference>
<keyword evidence="6" id="KW-1185">Reference proteome</keyword>
<dbReference type="EMBL" id="FMZZ01000016">
    <property type="protein sequence ID" value="SDD72570.1"/>
    <property type="molecule type" value="Genomic_DNA"/>
</dbReference>
<comment type="similarity">
    <text evidence="1">Belongs to the SMP-30/CGR1 family.</text>
</comment>
<dbReference type="SUPFAM" id="SSF63829">
    <property type="entry name" value="Calcium-dependent phosphotriesterase"/>
    <property type="match status" value="1"/>
</dbReference>
<sequence length="283" mass="29696">MDVAVRVEAVLGEGPTWDVLTGTLVWVDILSSEAHRYDPVTGKDEVLALPQHVGAVKPRAGGGLVANLRDGVALLERDGSRRWLVYWGRDGYRGNDAGIDPAGRLWAGTTAYGTGSAAGWLACVEPSGAARVALDDVQVSNGIGWSPDGTRLYFIDSPTNRVDVFDYDVATGDAVNRRPLCAVAGPGSPDGLCVDADGCVWVALWDGSAIRRYTPTGDLDREIQAPVSRPTACCFGGPDLTDLYVTTARRGLTEAQLSEQPLAGSVLVFPGAGTGHPTTAFAG</sequence>
<organism evidence="5 6">
    <name type="scientific">Actinokineospora iranica</name>
    <dbReference type="NCBI Taxonomy" id="1271860"/>
    <lineage>
        <taxon>Bacteria</taxon>
        <taxon>Bacillati</taxon>
        <taxon>Actinomycetota</taxon>
        <taxon>Actinomycetes</taxon>
        <taxon>Pseudonocardiales</taxon>
        <taxon>Pseudonocardiaceae</taxon>
        <taxon>Actinokineospora</taxon>
    </lineage>
</organism>
<dbReference type="GO" id="GO:0019853">
    <property type="term" value="P:L-ascorbic acid biosynthetic process"/>
    <property type="evidence" value="ECO:0007669"/>
    <property type="project" value="TreeGrafter"/>
</dbReference>
<feature type="binding site" evidence="3">
    <location>
        <position position="95"/>
    </location>
    <ligand>
        <name>substrate</name>
    </ligand>
</feature>
<dbReference type="OrthoDB" id="2633250at2"/>
<accession>A0A1G6X2Z4</accession>
<name>A0A1G6X2Z4_9PSEU</name>
<dbReference type="PANTHER" id="PTHR10907:SF47">
    <property type="entry name" value="REGUCALCIN"/>
    <property type="match status" value="1"/>
</dbReference>
<dbReference type="PANTHER" id="PTHR10907">
    <property type="entry name" value="REGUCALCIN"/>
    <property type="match status" value="1"/>
</dbReference>
<dbReference type="STRING" id="1271860.SAMN05216174_11685"/>
<comment type="cofactor">
    <cofactor evidence="3">
        <name>Zn(2+)</name>
        <dbReference type="ChEBI" id="CHEBI:29105"/>
    </cofactor>
    <text evidence="3">Binds 1 divalent metal cation per subunit.</text>
</comment>
<dbReference type="Proteomes" id="UP000199501">
    <property type="component" value="Unassembled WGS sequence"/>
</dbReference>
<evidence type="ECO:0000313" key="6">
    <source>
        <dbReference type="Proteomes" id="UP000199501"/>
    </source>
</evidence>
<gene>
    <name evidence="5" type="ORF">SAMN05216174_11685</name>
</gene>
<dbReference type="RefSeq" id="WP_091455931.1">
    <property type="nucleotide sequence ID" value="NZ_FMZZ01000016.1"/>
</dbReference>
<feature type="binding site" evidence="3">
    <location>
        <position position="93"/>
    </location>
    <ligand>
        <name>substrate</name>
    </ligand>
</feature>
<dbReference type="InterPro" id="IPR005511">
    <property type="entry name" value="SMP-30"/>
</dbReference>
<keyword evidence="3" id="KW-0479">Metal-binding</keyword>
<dbReference type="InterPro" id="IPR011042">
    <property type="entry name" value="6-blade_b-propeller_TolB-like"/>
</dbReference>
<evidence type="ECO:0000259" key="4">
    <source>
        <dbReference type="Pfam" id="PF08450"/>
    </source>
</evidence>
<evidence type="ECO:0000256" key="2">
    <source>
        <dbReference type="PIRSR" id="PIRSR605511-1"/>
    </source>
</evidence>
<dbReference type="AlphaFoldDB" id="A0A1G6X2Z4"/>
<dbReference type="PRINTS" id="PR01790">
    <property type="entry name" value="SMP30FAMILY"/>
</dbReference>
<dbReference type="InterPro" id="IPR013658">
    <property type="entry name" value="SGL"/>
</dbReference>
<feature type="binding site" evidence="3">
    <location>
        <position position="13"/>
    </location>
    <ligand>
        <name>a divalent metal cation</name>
        <dbReference type="ChEBI" id="CHEBI:60240"/>
    </ligand>
</feature>
<protein>
    <submittedName>
        <fullName evidence="5">Sugar lactone lactonase YvrE</fullName>
    </submittedName>
</protein>
<dbReference type="Gene3D" id="2.120.10.30">
    <property type="entry name" value="TolB, C-terminal domain"/>
    <property type="match status" value="1"/>
</dbReference>
<evidence type="ECO:0000256" key="1">
    <source>
        <dbReference type="ARBA" id="ARBA00008853"/>
    </source>
</evidence>
<feature type="active site" description="Proton donor/acceptor" evidence="2">
    <location>
        <position position="190"/>
    </location>
</feature>